<keyword evidence="6" id="KW-0479">Metal-binding</keyword>
<comment type="caution">
    <text evidence="11">The sequence shown here is derived from an EMBL/GenBank/DDBJ whole genome shotgun (WGS) entry which is preliminary data.</text>
</comment>
<feature type="domain" description="4Fe-4S ferredoxin-type" evidence="10">
    <location>
        <begin position="151"/>
        <end position="181"/>
    </location>
</feature>
<evidence type="ECO:0000256" key="9">
    <source>
        <dbReference type="ARBA" id="ARBA00023014"/>
    </source>
</evidence>
<keyword evidence="9" id="KW-0411">Iron-sulfur</keyword>
<name>A0A9X8Y926_9FIRM</name>
<dbReference type="Proteomes" id="UP000294682">
    <property type="component" value="Unassembled WGS sequence"/>
</dbReference>
<proteinExistence type="predicted"/>
<keyword evidence="12" id="KW-1185">Reference proteome</keyword>
<dbReference type="Gene3D" id="3.30.70.20">
    <property type="match status" value="2"/>
</dbReference>
<dbReference type="InterPro" id="IPR011576">
    <property type="entry name" value="Pyridox_Oxase_N"/>
</dbReference>
<evidence type="ECO:0000256" key="1">
    <source>
        <dbReference type="ARBA" id="ARBA00001966"/>
    </source>
</evidence>
<dbReference type="Pfam" id="PF01243">
    <property type="entry name" value="PNPOx_N"/>
    <property type="match status" value="1"/>
</dbReference>
<dbReference type="PANTHER" id="PTHR24960">
    <property type="entry name" value="PHOTOSYSTEM I IRON-SULFUR CENTER-RELATED"/>
    <property type="match status" value="1"/>
</dbReference>
<dbReference type="PRINTS" id="PR00354">
    <property type="entry name" value="7FE8SFRDOXIN"/>
</dbReference>
<comment type="cofactor">
    <cofactor evidence="1">
        <name>[4Fe-4S] cluster</name>
        <dbReference type="ChEBI" id="CHEBI:49883"/>
    </cofactor>
</comment>
<evidence type="ECO:0000256" key="7">
    <source>
        <dbReference type="ARBA" id="ARBA00022982"/>
    </source>
</evidence>
<keyword evidence="8" id="KW-0408">Iron</keyword>
<dbReference type="InterPro" id="IPR050157">
    <property type="entry name" value="PSI_iron-sulfur_center"/>
</dbReference>
<keyword evidence="5" id="KW-0004">4Fe-4S</keyword>
<dbReference type="SUPFAM" id="SSF50475">
    <property type="entry name" value="FMN-binding split barrel"/>
    <property type="match status" value="1"/>
</dbReference>
<dbReference type="PANTHER" id="PTHR24960:SF79">
    <property type="entry name" value="PHOTOSYSTEM I IRON-SULFUR CENTER"/>
    <property type="match status" value="1"/>
</dbReference>
<comment type="function">
    <text evidence="2">Ferredoxins are iron-sulfur proteins that transfer electrons in a wide variety of metabolic reactions.</text>
</comment>
<dbReference type="Pfam" id="PF00037">
    <property type="entry name" value="Fer4"/>
    <property type="match status" value="2"/>
</dbReference>
<evidence type="ECO:0000256" key="5">
    <source>
        <dbReference type="ARBA" id="ARBA00022485"/>
    </source>
</evidence>
<dbReference type="PROSITE" id="PS00198">
    <property type="entry name" value="4FE4S_FER_1"/>
    <property type="match status" value="2"/>
</dbReference>
<dbReference type="InterPro" id="IPR012349">
    <property type="entry name" value="Split_barrel_FMN-bd"/>
</dbReference>
<dbReference type="RefSeq" id="WP_132083385.1">
    <property type="nucleotide sequence ID" value="NZ_SLUK01000001.1"/>
</dbReference>
<accession>A0A9X8Y926</accession>
<dbReference type="Gene3D" id="2.30.110.10">
    <property type="entry name" value="Electron Transport, Fmn-binding Protein, Chain A"/>
    <property type="match status" value="1"/>
</dbReference>
<evidence type="ECO:0000313" key="11">
    <source>
        <dbReference type="EMBL" id="TCL45081.1"/>
    </source>
</evidence>
<sequence>MTARDYLQILQRDIHSTVCATVDGEGLPCTCVIDMMLSDESGLYFLTARGKSFYRRLTANPYVAVSGMKGSGTLSTLAVSVRGAVKNIGREKLDEIFHENPYMAKIYPSEESRRALEVFHLYRGEGEYFDLSQLPPLREAFSFGGQQTSGSGYRIDPQRCIGCGACREICPVGCIRDALPRAIDPSHCIHCGNCAEVCPVRAVERLG</sequence>
<dbReference type="AlphaFoldDB" id="A0A9X8Y926"/>
<dbReference type="GO" id="GO:0009055">
    <property type="term" value="F:electron transfer activity"/>
    <property type="evidence" value="ECO:0007669"/>
    <property type="project" value="InterPro"/>
</dbReference>
<dbReference type="InterPro" id="IPR017896">
    <property type="entry name" value="4Fe4S_Fe-S-bd"/>
</dbReference>
<keyword evidence="7" id="KW-0249">Electron transport</keyword>
<reference evidence="11 12" key="1">
    <citation type="submission" date="2019-03" db="EMBL/GenBank/DDBJ databases">
        <title>Genomic Encyclopedia of Type Strains, Phase IV (KMG-IV): sequencing the most valuable type-strain genomes for metagenomic binning, comparative biology and taxonomic classification.</title>
        <authorList>
            <person name="Goeker M."/>
        </authorList>
    </citation>
    <scope>NUCLEOTIDE SEQUENCE [LARGE SCALE GENOMIC DNA]</scope>
    <source>
        <strain evidence="11 12">DSM 100433</strain>
    </source>
</reference>
<protein>
    <recommendedName>
        <fullName evidence="3">Ferredoxin</fullName>
    </recommendedName>
</protein>
<evidence type="ECO:0000256" key="6">
    <source>
        <dbReference type="ARBA" id="ARBA00022723"/>
    </source>
</evidence>
<gene>
    <name evidence="11" type="ORF">EDD78_10159</name>
</gene>
<evidence type="ECO:0000256" key="8">
    <source>
        <dbReference type="ARBA" id="ARBA00023004"/>
    </source>
</evidence>
<evidence type="ECO:0000313" key="12">
    <source>
        <dbReference type="Proteomes" id="UP000294682"/>
    </source>
</evidence>
<organism evidence="11 12">
    <name type="scientific">Harryflintia acetispora</name>
    <dbReference type="NCBI Taxonomy" id="1849041"/>
    <lineage>
        <taxon>Bacteria</taxon>
        <taxon>Bacillati</taxon>
        <taxon>Bacillota</taxon>
        <taxon>Clostridia</taxon>
        <taxon>Eubacteriales</taxon>
        <taxon>Oscillospiraceae</taxon>
        <taxon>Harryflintia</taxon>
    </lineage>
</organism>
<dbReference type="PROSITE" id="PS51379">
    <property type="entry name" value="4FE4S_FER_2"/>
    <property type="match status" value="2"/>
</dbReference>
<evidence type="ECO:0000259" key="10">
    <source>
        <dbReference type="PROSITE" id="PS51379"/>
    </source>
</evidence>
<dbReference type="SUPFAM" id="SSF54862">
    <property type="entry name" value="4Fe-4S ferredoxins"/>
    <property type="match status" value="1"/>
</dbReference>
<evidence type="ECO:0000256" key="4">
    <source>
        <dbReference type="ARBA" id="ARBA00022448"/>
    </source>
</evidence>
<dbReference type="GO" id="GO:0046872">
    <property type="term" value="F:metal ion binding"/>
    <property type="evidence" value="ECO:0007669"/>
    <property type="project" value="UniProtKB-KW"/>
</dbReference>
<dbReference type="EMBL" id="SLUK01000001">
    <property type="protein sequence ID" value="TCL45081.1"/>
    <property type="molecule type" value="Genomic_DNA"/>
</dbReference>
<evidence type="ECO:0000256" key="2">
    <source>
        <dbReference type="ARBA" id="ARBA00003532"/>
    </source>
</evidence>
<dbReference type="InterPro" id="IPR017900">
    <property type="entry name" value="4Fe4S_Fe_S_CS"/>
</dbReference>
<dbReference type="GO" id="GO:0051539">
    <property type="term" value="F:4 iron, 4 sulfur cluster binding"/>
    <property type="evidence" value="ECO:0007669"/>
    <property type="project" value="UniProtKB-KW"/>
</dbReference>
<feature type="domain" description="4Fe-4S ferredoxin-type" evidence="10">
    <location>
        <begin position="183"/>
        <end position="207"/>
    </location>
</feature>
<dbReference type="InterPro" id="IPR000813">
    <property type="entry name" value="7Fe_ferredoxin"/>
</dbReference>
<keyword evidence="4" id="KW-0813">Transport</keyword>
<evidence type="ECO:0000256" key="3">
    <source>
        <dbReference type="ARBA" id="ARBA00013529"/>
    </source>
</evidence>